<dbReference type="InterPro" id="IPR016024">
    <property type="entry name" value="ARM-type_fold"/>
</dbReference>
<evidence type="ECO:0000259" key="1">
    <source>
        <dbReference type="Pfam" id="PF13676"/>
    </source>
</evidence>
<dbReference type="OrthoDB" id="9978456at2759"/>
<dbReference type="AlphaFoldDB" id="A0A068WR10"/>
<reference evidence="2 3" key="1">
    <citation type="journal article" date="2013" name="Nature">
        <title>The genomes of four tapeworm species reveal adaptations to parasitism.</title>
        <authorList>
            <person name="Tsai I.J."/>
            <person name="Zarowiecki M."/>
            <person name="Holroyd N."/>
            <person name="Garciarrubio A."/>
            <person name="Sanchez-Flores A."/>
            <person name="Brooks K.L."/>
            <person name="Tracey A."/>
            <person name="Bobes R.J."/>
            <person name="Fragoso G."/>
            <person name="Sciutto E."/>
            <person name="Aslett M."/>
            <person name="Beasley H."/>
            <person name="Bennett H.M."/>
            <person name="Cai J."/>
            <person name="Camicia F."/>
            <person name="Clark R."/>
            <person name="Cucher M."/>
            <person name="De Silva N."/>
            <person name="Day T.A."/>
            <person name="Deplazes P."/>
            <person name="Estrada K."/>
            <person name="Fernandez C."/>
            <person name="Holland P.W."/>
            <person name="Hou J."/>
            <person name="Hu S."/>
            <person name="Huckvale T."/>
            <person name="Hung S.S."/>
            <person name="Kamenetzky L."/>
            <person name="Keane J.A."/>
            <person name="Kiss F."/>
            <person name="Koziol U."/>
            <person name="Lambert O."/>
            <person name="Liu K."/>
            <person name="Luo X."/>
            <person name="Luo Y."/>
            <person name="Macchiaroli N."/>
            <person name="Nichol S."/>
            <person name="Paps J."/>
            <person name="Parkinson J."/>
            <person name="Pouchkina-Stantcheva N."/>
            <person name="Riddiford N."/>
            <person name="Rosenzvit M."/>
            <person name="Salinas G."/>
            <person name="Wasmuth J.D."/>
            <person name="Zamanian M."/>
            <person name="Zheng Y."/>
            <person name="Cai X."/>
            <person name="Soberon X."/>
            <person name="Olson P.D."/>
            <person name="Laclette J.P."/>
            <person name="Brehm K."/>
            <person name="Berriman M."/>
            <person name="Garciarrubio A."/>
            <person name="Bobes R.J."/>
            <person name="Fragoso G."/>
            <person name="Sanchez-Flores A."/>
            <person name="Estrada K."/>
            <person name="Cevallos M.A."/>
            <person name="Morett E."/>
            <person name="Gonzalez V."/>
            <person name="Portillo T."/>
            <person name="Ochoa-Leyva A."/>
            <person name="Jose M.V."/>
            <person name="Sciutto E."/>
            <person name="Landa A."/>
            <person name="Jimenez L."/>
            <person name="Valdes V."/>
            <person name="Carrero J.C."/>
            <person name="Larralde C."/>
            <person name="Morales-Montor J."/>
            <person name="Limon-Lason J."/>
            <person name="Soberon X."/>
            <person name="Laclette J.P."/>
        </authorList>
    </citation>
    <scope>NUCLEOTIDE SEQUENCE [LARGE SCALE GENOMIC DNA]</scope>
</reference>
<dbReference type="SUPFAM" id="SSF48371">
    <property type="entry name" value="ARM repeat"/>
    <property type="match status" value="1"/>
</dbReference>
<evidence type="ECO:0000313" key="4">
    <source>
        <dbReference type="WBParaSite" id="EgrG_001173000"/>
    </source>
</evidence>
<dbReference type="Proteomes" id="UP000492820">
    <property type="component" value="Unassembled WGS sequence"/>
</dbReference>
<sequence>MANQSTLHFLKCSLCSVYNLLKYCGEEARAIFSVEGYTALIMQYYESSIPDIKSISCLILAYLVTDDQFGRYIKDESIQFIINNIENNFRHQKGPRRSFETSELCLALREMAKNDTSISRILQCGGIQALGSVLAKGTSREKCAAALALLSLALHESTTATARTQIHSTLASDINAQLSTLRSQMPVSISAEGRRGAIEDMVEDYKSFKSWILERGNLLPEVKAISPVDRRIKTALWMQSIFQRLQWEIHADDELHDRQRMGKVEEKERAHVMLSYSYVQKNIAHKIARAVSESGYRIWLDTEHMHTEPDIMDAIAIAVKRAFAVCILYSEAYKRCPNTRMEAQYAQKLDKPMIFCRVEQGYLPDGWLGVLTARRTCIDFSGKFTFEDASSELLHRLANIKMSVRDNKAEIYDKSLVTYQTNEISLWDMEKVNEWFMNQGLPIVYRENISGKDLLFLKKMQSSAPESFFRFLSETWKIASVPVMRSFAEALEKL</sequence>
<protein>
    <recommendedName>
        <fullName evidence="1">TIR domain-containing protein</fullName>
    </recommendedName>
</protein>
<dbReference type="InterPro" id="IPR035897">
    <property type="entry name" value="Toll_tir_struct_dom_sf"/>
</dbReference>
<dbReference type="SUPFAM" id="SSF52200">
    <property type="entry name" value="Toll/Interleukin receptor TIR domain"/>
    <property type="match status" value="1"/>
</dbReference>
<organism evidence="2">
    <name type="scientific">Echinococcus granulosus</name>
    <name type="common">Hydatid tapeworm</name>
    <dbReference type="NCBI Taxonomy" id="6210"/>
    <lineage>
        <taxon>Eukaryota</taxon>
        <taxon>Metazoa</taxon>
        <taxon>Spiralia</taxon>
        <taxon>Lophotrochozoa</taxon>
        <taxon>Platyhelminthes</taxon>
        <taxon>Cestoda</taxon>
        <taxon>Eucestoda</taxon>
        <taxon>Cyclophyllidea</taxon>
        <taxon>Taeniidae</taxon>
        <taxon>Echinococcus</taxon>
        <taxon>Echinococcus granulosus group</taxon>
    </lineage>
</organism>
<dbReference type="Gene3D" id="1.25.10.10">
    <property type="entry name" value="Leucine-rich Repeat Variant"/>
    <property type="match status" value="1"/>
</dbReference>
<dbReference type="Pfam" id="PF13676">
    <property type="entry name" value="TIR_2"/>
    <property type="match status" value="1"/>
</dbReference>
<name>A0A068WR10_ECHGR</name>
<dbReference type="GO" id="GO:0007165">
    <property type="term" value="P:signal transduction"/>
    <property type="evidence" value="ECO:0007669"/>
    <property type="project" value="InterPro"/>
</dbReference>
<proteinExistence type="predicted"/>
<accession>A0A068WR10</accession>
<evidence type="ECO:0000313" key="3">
    <source>
        <dbReference type="Proteomes" id="UP000492820"/>
    </source>
</evidence>
<dbReference type="EMBL" id="LK028587">
    <property type="protein sequence ID" value="CDS22573.1"/>
    <property type="molecule type" value="Genomic_DNA"/>
</dbReference>
<dbReference type="WBParaSite" id="EgrG_001173000">
    <property type="protein sequence ID" value="EgrG_001173000"/>
    <property type="gene ID" value="EgrG_001173000"/>
</dbReference>
<dbReference type="Gene3D" id="3.40.50.10140">
    <property type="entry name" value="Toll/interleukin-1 receptor homology (TIR) domain"/>
    <property type="match status" value="1"/>
</dbReference>
<gene>
    <name evidence="2" type="ORF">EgrG_001173000</name>
</gene>
<feature type="domain" description="TIR" evidence="1">
    <location>
        <begin position="272"/>
        <end position="392"/>
    </location>
</feature>
<evidence type="ECO:0000313" key="2">
    <source>
        <dbReference type="EMBL" id="CDS22573.1"/>
    </source>
</evidence>
<dbReference type="PANTHER" id="PTHR46270:SF2">
    <property type="entry name" value="TIR DOMAIN-CONTAINING PROTEIN"/>
    <property type="match status" value="1"/>
</dbReference>
<dbReference type="PANTHER" id="PTHR46270">
    <property type="entry name" value="ARMADILLO-TYPE FOLD-RELATED"/>
    <property type="match status" value="1"/>
</dbReference>
<reference evidence="2" key="2">
    <citation type="submission" date="2014-06" db="EMBL/GenBank/DDBJ databases">
        <authorList>
            <person name="Aslett M."/>
        </authorList>
    </citation>
    <scope>NUCLEOTIDE SEQUENCE</scope>
</reference>
<dbReference type="InterPro" id="IPR000157">
    <property type="entry name" value="TIR_dom"/>
</dbReference>
<reference evidence="4" key="3">
    <citation type="submission" date="2020-10" db="UniProtKB">
        <authorList>
            <consortium name="WormBaseParasite"/>
        </authorList>
    </citation>
    <scope>IDENTIFICATION</scope>
</reference>
<dbReference type="InterPro" id="IPR011989">
    <property type="entry name" value="ARM-like"/>
</dbReference>